<organism evidence="6 7">
    <name type="scientific">Granulicella cerasi</name>
    <dbReference type="NCBI Taxonomy" id="741063"/>
    <lineage>
        <taxon>Bacteria</taxon>
        <taxon>Pseudomonadati</taxon>
        <taxon>Acidobacteriota</taxon>
        <taxon>Terriglobia</taxon>
        <taxon>Terriglobales</taxon>
        <taxon>Acidobacteriaceae</taxon>
        <taxon>Granulicella</taxon>
    </lineage>
</organism>
<evidence type="ECO:0000313" key="7">
    <source>
        <dbReference type="Proteomes" id="UP001596391"/>
    </source>
</evidence>
<sequence length="117" mass="12635">MAAFAQQTTEPVVPTNTPGAKAAIRAGVKAPKLLKSVEPVFPLDAPQQFKRTVMVAFIVDVTGTPQKVHAVNPKGDTFEGAAEEAVQKYRFAPATREGVPVAVKMMVVVSFERSQRR</sequence>
<gene>
    <name evidence="6" type="ORF">ACFQBQ_11000</name>
</gene>
<reference evidence="7" key="1">
    <citation type="journal article" date="2019" name="Int. J. Syst. Evol. Microbiol.">
        <title>The Global Catalogue of Microorganisms (GCM) 10K type strain sequencing project: providing services to taxonomists for standard genome sequencing and annotation.</title>
        <authorList>
            <consortium name="The Broad Institute Genomics Platform"/>
            <consortium name="The Broad Institute Genome Sequencing Center for Infectious Disease"/>
            <person name="Wu L."/>
            <person name="Ma J."/>
        </authorList>
    </citation>
    <scope>NUCLEOTIDE SEQUENCE [LARGE SCALE GENOMIC DNA]</scope>
    <source>
        <strain evidence="7">CGMCC 1.16026</strain>
    </source>
</reference>
<dbReference type="InterPro" id="IPR006260">
    <property type="entry name" value="TonB/TolA_C"/>
</dbReference>
<keyword evidence="3" id="KW-1133">Transmembrane helix</keyword>
<name>A0ABW1ZAN1_9BACT</name>
<evidence type="ECO:0000256" key="4">
    <source>
        <dbReference type="ARBA" id="ARBA00023136"/>
    </source>
</evidence>
<evidence type="ECO:0000313" key="6">
    <source>
        <dbReference type="EMBL" id="MFC6646098.1"/>
    </source>
</evidence>
<feature type="domain" description="TonB C-terminal" evidence="5">
    <location>
        <begin position="52"/>
        <end position="112"/>
    </location>
</feature>
<dbReference type="InterPro" id="IPR037682">
    <property type="entry name" value="TonB_C"/>
</dbReference>
<dbReference type="RefSeq" id="WP_263369798.1">
    <property type="nucleotide sequence ID" value="NZ_JAGSYD010000001.1"/>
</dbReference>
<keyword evidence="2" id="KW-0812">Transmembrane</keyword>
<comment type="caution">
    <text evidence="6">The sequence shown here is derived from an EMBL/GenBank/DDBJ whole genome shotgun (WGS) entry which is preliminary data.</text>
</comment>
<dbReference type="SUPFAM" id="SSF74653">
    <property type="entry name" value="TolA/TonB C-terminal domain"/>
    <property type="match status" value="1"/>
</dbReference>
<accession>A0ABW1ZAN1</accession>
<comment type="subcellular location">
    <subcellularLocation>
        <location evidence="1">Membrane</location>
        <topology evidence="1">Single-pass membrane protein</topology>
    </subcellularLocation>
</comment>
<proteinExistence type="predicted"/>
<evidence type="ECO:0000256" key="2">
    <source>
        <dbReference type="ARBA" id="ARBA00022692"/>
    </source>
</evidence>
<evidence type="ECO:0000256" key="1">
    <source>
        <dbReference type="ARBA" id="ARBA00004167"/>
    </source>
</evidence>
<protein>
    <submittedName>
        <fullName evidence="6">TonB family protein</fullName>
    </submittedName>
</protein>
<evidence type="ECO:0000259" key="5">
    <source>
        <dbReference type="Pfam" id="PF03544"/>
    </source>
</evidence>
<evidence type="ECO:0000256" key="3">
    <source>
        <dbReference type="ARBA" id="ARBA00022989"/>
    </source>
</evidence>
<dbReference type="NCBIfam" id="TIGR01352">
    <property type="entry name" value="tonB_Cterm"/>
    <property type="match status" value="1"/>
</dbReference>
<dbReference type="Gene3D" id="3.30.1150.10">
    <property type="match status" value="1"/>
</dbReference>
<dbReference type="Proteomes" id="UP001596391">
    <property type="component" value="Unassembled WGS sequence"/>
</dbReference>
<dbReference type="Pfam" id="PF03544">
    <property type="entry name" value="TonB_C"/>
    <property type="match status" value="1"/>
</dbReference>
<keyword evidence="4" id="KW-0472">Membrane</keyword>
<dbReference type="EMBL" id="JBHSWI010000001">
    <property type="protein sequence ID" value="MFC6646098.1"/>
    <property type="molecule type" value="Genomic_DNA"/>
</dbReference>
<keyword evidence="7" id="KW-1185">Reference proteome</keyword>